<evidence type="ECO:0000256" key="5">
    <source>
        <dbReference type="ARBA" id="ARBA00022759"/>
    </source>
</evidence>
<organism evidence="10 11">
    <name type="scientific">Ranatra chinensis</name>
    <dbReference type="NCBI Taxonomy" id="642074"/>
    <lineage>
        <taxon>Eukaryota</taxon>
        <taxon>Metazoa</taxon>
        <taxon>Ecdysozoa</taxon>
        <taxon>Arthropoda</taxon>
        <taxon>Hexapoda</taxon>
        <taxon>Insecta</taxon>
        <taxon>Pterygota</taxon>
        <taxon>Neoptera</taxon>
        <taxon>Paraneoptera</taxon>
        <taxon>Hemiptera</taxon>
        <taxon>Heteroptera</taxon>
        <taxon>Panheteroptera</taxon>
        <taxon>Nepomorpha</taxon>
        <taxon>Nepidae</taxon>
        <taxon>Ranatrinae</taxon>
        <taxon>Ranatra</taxon>
    </lineage>
</organism>
<feature type="region of interest" description="Disordered" evidence="8">
    <location>
        <begin position="248"/>
        <end position="270"/>
    </location>
</feature>
<evidence type="ECO:0000256" key="3">
    <source>
        <dbReference type="ARBA" id="ARBA00022695"/>
    </source>
</evidence>
<evidence type="ECO:0000256" key="7">
    <source>
        <dbReference type="ARBA" id="ARBA00022918"/>
    </source>
</evidence>
<dbReference type="FunFam" id="3.10.10.10:FF:000007">
    <property type="entry name" value="Retrovirus-related Pol polyprotein from transposon 17.6-like Protein"/>
    <property type="match status" value="1"/>
</dbReference>
<evidence type="ECO:0000256" key="4">
    <source>
        <dbReference type="ARBA" id="ARBA00022722"/>
    </source>
</evidence>
<dbReference type="InterPro" id="IPR043128">
    <property type="entry name" value="Rev_trsase/Diguanyl_cyclase"/>
</dbReference>
<keyword evidence="1" id="KW-0645">Protease</keyword>
<dbReference type="Proteomes" id="UP001558652">
    <property type="component" value="Unassembled WGS sequence"/>
</dbReference>
<evidence type="ECO:0000259" key="9">
    <source>
        <dbReference type="Pfam" id="PF00078"/>
    </source>
</evidence>
<dbReference type="InterPro" id="IPR043502">
    <property type="entry name" value="DNA/RNA_pol_sf"/>
</dbReference>
<dbReference type="PANTHER" id="PTHR24559">
    <property type="entry name" value="TRANSPOSON TY3-I GAG-POL POLYPROTEIN"/>
    <property type="match status" value="1"/>
</dbReference>
<keyword evidence="6" id="KW-0378">Hydrolase</keyword>
<evidence type="ECO:0000256" key="8">
    <source>
        <dbReference type="SAM" id="MobiDB-lite"/>
    </source>
</evidence>
<feature type="compositionally biased region" description="Polar residues" evidence="8">
    <location>
        <begin position="9"/>
        <end position="25"/>
    </location>
</feature>
<dbReference type="GO" id="GO:0004519">
    <property type="term" value="F:endonuclease activity"/>
    <property type="evidence" value="ECO:0007669"/>
    <property type="project" value="UniProtKB-KW"/>
</dbReference>
<gene>
    <name evidence="10" type="ORF">AAG570_006227</name>
</gene>
<dbReference type="GO" id="GO:0008233">
    <property type="term" value="F:peptidase activity"/>
    <property type="evidence" value="ECO:0007669"/>
    <property type="project" value="UniProtKB-KW"/>
</dbReference>
<dbReference type="GO" id="GO:0003964">
    <property type="term" value="F:RNA-directed DNA polymerase activity"/>
    <property type="evidence" value="ECO:0007669"/>
    <property type="project" value="UniProtKB-KW"/>
</dbReference>
<keyword evidence="11" id="KW-1185">Reference proteome</keyword>
<protein>
    <recommendedName>
        <fullName evidence="9">Reverse transcriptase domain-containing protein</fullName>
    </recommendedName>
</protein>
<feature type="domain" description="Reverse transcriptase" evidence="9">
    <location>
        <begin position="293"/>
        <end position="396"/>
    </location>
</feature>
<dbReference type="Gene3D" id="3.10.10.10">
    <property type="entry name" value="HIV Type 1 Reverse Transcriptase, subunit A, domain 1"/>
    <property type="match status" value="1"/>
</dbReference>
<feature type="region of interest" description="Disordered" evidence="8">
    <location>
        <begin position="1"/>
        <end position="51"/>
    </location>
</feature>
<evidence type="ECO:0000256" key="2">
    <source>
        <dbReference type="ARBA" id="ARBA00022679"/>
    </source>
</evidence>
<dbReference type="Pfam" id="PF00078">
    <property type="entry name" value="RVT_1"/>
    <property type="match status" value="1"/>
</dbReference>
<keyword evidence="5" id="KW-0255">Endonuclease</keyword>
<comment type="caution">
    <text evidence="10">The sequence shown here is derived from an EMBL/GenBank/DDBJ whole genome shotgun (WGS) entry which is preliminary data.</text>
</comment>
<dbReference type="SUPFAM" id="SSF56672">
    <property type="entry name" value="DNA/RNA polymerases"/>
    <property type="match status" value="1"/>
</dbReference>
<keyword evidence="2" id="KW-0808">Transferase</keyword>
<dbReference type="CDD" id="cd01647">
    <property type="entry name" value="RT_LTR"/>
    <property type="match status" value="1"/>
</dbReference>
<evidence type="ECO:0000313" key="11">
    <source>
        <dbReference type="Proteomes" id="UP001558652"/>
    </source>
</evidence>
<accession>A0ABD0YTG4</accession>
<sequence length="415" mass="45970">MASKHRNMFYQNKKQGTTEIGTRNLPSFFDDPATHSSHPRPGGLPTSRSASQAVSSGALLGASGRAVLVVGRQVGAFSPQNAPTVDAFTTPSLEQQHRNVNVLALSHLRNLWKTKTCSIQGEILCPQPVVPPVREWTRAFIPCQKSKVGKHTVATIGVFPTAGWFEHIHLGIIGPLPPSQGKVYCLTMTDRKCKTKNAATSNKVDDRTPTVYTIPEGSPYAEPLQQFPDITRPGSLHREVRRLVRHHTKTTGPSVVSRTRTCTRPPRRSFSDSLQKERVALRAVPGPSPLHIVQKADGSYRLCGDYRRLNTQTIPDRHAVPDVLDVNINVHDATVFSTIDLERAYYQIPVTPENVQKTAVITPFGLFKFTRMSFGLRQAAQTLQRFIDSILFKSLSSLLGVRQCNTTAYHPQSNK</sequence>
<keyword evidence="4" id="KW-0540">Nuclease</keyword>
<dbReference type="AlphaFoldDB" id="A0ABD0YTG4"/>
<evidence type="ECO:0000313" key="10">
    <source>
        <dbReference type="EMBL" id="KAL1139241.1"/>
    </source>
</evidence>
<dbReference type="Gene3D" id="3.30.70.270">
    <property type="match status" value="1"/>
</dbReference>
<evidence type="ECO:0000256" key="6">
    <source>
        <dbReference type="ARBA" id="ARBA00022801"/>
    </source>
</evidence>
<reference evidence="10 11" key="1">
    <citation type="submission" date="2024-07" db="EMBL/GenBank/DDBJ databases">
        <title>Chromosome-level genome assembly of the water stick insect Ranatra chinensis (Heteroptera: Nepidae).</title>
        <authorList>
            <person name="Liu X."/>
        </authorList>
    </citation>
    <scope>NUCLEOTIDE SEQUENCE [LARGE SCALE GENOMIC DNA]</scope>
    <source>
        <strain evidence="10">Cailab_2021Rc</strain>
        <tissue evidence="10">Muscle</tissue>
    </source>
</reference>
<dbReference type="InterPro" id="IPR053134">
    <property type="entry name" value="RNA-dir_DNA_polymerase"/>
</dbReference>
<dbReference type="EMBL" id="JBFDAA010000002">
    <property type="protein sequence ID" value="KAL1139241.1"/>
    <property type="molecule type" value="Genomic_DNA"/>
</dbReference>
<dbReference type="PANTHER" id="PTHR24559:SF444">
    <property type="entry name" value="REVERSE TRANSCRIPTASE DOMAIN-CONTAINING PROTEIN"/>
    <property type="match status" value="1"/>
</dbReference>
<proteinExistence type="predicted"/>
<name>A0ABD0YTG4_9HEMI</name>
<keyword evidence="7" id="KW-0695">RNA-directed DNA polymerase</keyword>
<evidence type="ECO:0000256" key="1">
    <source>
        <dbReference type="ARBA" id="ARBA00022670"/>
    </source>
</evidence>
<dbReference type="GO" id="GO:0006508">
    <property type="term" value="P:proteolysis"/>
    <property type="evidence" value="ECO:0007669"/>
    <property type="project" value="UniProtKB-KW"/>
</dbReference>
<dbReference type="InterPro" id="IPR000477">
    <property type="entry name" value="RT_dom"/>
</dbReference>
<keyword evidence="3" id="KW-0548">Nucleotidyltransferase</keyword>
<feature type="compositionally biased region" description="Low complexity" evidence="8">
    <location>
        <begin position="253"/>
        <end position="264"/>
    </location>
</feature>